<dbReference type="EMBL" id="UZAG01015436">
    <property type="protein sequence ID" value="VDO20242.1"/>
    <property type="molecule type" value="Genomic_DNA"/>
</dbReference>
<dbReference type="WBParaSite" id="BTMF_0000771701-mRNA-1">
    <property type="protein sequence ID" value="BTMF_0000771701-mRNA-1"/>
    <property type="gene ID" value="BTMF_0000771701"/>
</dbReference>
<name>A0A158PSW3_9BILA</name>
<accession>A0A158PSW3</accession>
<reference evidence="1 2" key="2">
    <citation type="submission" date="2018-11" db="EMBL/GenBank/DDBJ databases">
        <authorList>
            <consortium name="Pathogen Informatics"/>
        </authorList>
    </citation>
    <scope>NUCLEOTIDE SEQUENCE [LARGE SCALE GENOMIC DNA]</scope>
</reference>
<proteinExistence type="predicted"/>
<keyword evidence="2" id="KW-1185">Reference proteome</keyword>
<reference evidence="3" key="1">
    <citation type="submission" date="2016-04" db="UniProtKB">
        <authorList>
            <consortium name="WormBaseParasite"/>
        </authorList>
    </citation>
    <scope>IDENTIFICATION</scope>
</reference>
<sequence>MTCKMKNSKIRLIILLQLINANRERIIQSSIGQSDSVLLCIVRKYFILIIIL</sequence>
<evidence type="ECO:0000313" key="2">
    <source>
        <dbReference type="Proteomes" id="UP000280834"/>
    </source>
</evidence>
<dbReference type="Proteomes" id="UP000280834">
    <property type="component" value="Unassembled WGS sequence"/>
</dbReference>
<evidence type="ECO:0000313" key="1">
    <source>
        <dbReference type="EMBL" id="VDO20242.1"/>
    </source>
</evidence>
<organism evidence="3">
    <name type="scientific">Brugia timori</name>
    <dbReference type="NCBI Taxonomy" id="42155"/>
    <lineage>
        <taxon>Eukaryota</taxon>
        <taxon>Metazoa</taxon>
        <taxon>Ecdysozoa</taxon>
        <taxon>Nematoda</taxon>
        <taxon>Chromadorea</taxon>
        <taxon>Rhabditida</taxon>
        <taxon>Spirurina</taxon>
        <taxon>Spiruromorpha</taxon>
        <taxon>Filarioidea</taxon>
        <taxon>Onchocercidae</taxon>
        <taxon>Brugia</taxon>
    </lineage>
</organism>
<evidence type="ECO:0000313" key="3">
    <source>
        <dbReference type="WBParaSite" id="BTMF_0000771701-mRNA-1"/>
    </source>
</evidence>
<gene>
    <name evidence="1" type="ORF">BTMF_LOCUS5851</name>
</gene>
<protein>
    <submittedName>
        <fullName evidence="1 3">Uncharacterized protein</fullName>
    </submittedName>
</protein>
<dbReference type="AlphaFoldDB" id="A0A158PSW3"/>